<dbReference type="GO" id="GO:0043165">
    <property type="term" value="P:Gram-negative-bacterium-type cell outer membrane assembly"/>
    <property type="evidence" value="ECO:0007669"/>
    <property type="project" value="TreeGrafter"/>
</dbReference>
<feature type="domain" description="Outer membrane protein assembly factor BamE" evidence="4">
    <location>
        <begin position="34"/>
        <end position="108"/>
    </location>
</feature>
<dbReference type="PANTHER" id="PTHR37482:SF1">
    <property type="entry name" value="OUTER MEMBRANE PROTEIN ASSEMBLY FACTOR BAME"/>
    <property type="match status" value="1"/>
</dbReference>
<dbReference type="RefSeq" id="WP_210680361.1">
    <property type="nucleotide sequence ID" value="NZ_JAGMWN010000001.1"/>
</dbReference>
<proteinExistence type="predicted"/>
<keyword evidence="6" id="KW-1185">Reference proteome</keyword>
<evidence type="ECO:0000313" key="6">
    <source>
        <dbReference type="Proteomes" id="UP000672602"/>
    </source>
</evidence>
<dbReference type="EMBL" id="JAGMWN010000001">
    <property type="protein sequence ID" value="MBP5855788.1"/>
    <property type="molecule type" value="Genomic_DNA"/>
</dbReference>
<evidence type="ECO:0000256" key="1">
    <source>
        <dbReference type="ARBA" id="ARBA00022729"/>
    </source>
</evidence>
<dbReference type="GO" id="GO:1990063">
    <property type="term" value="C:Bam protein complex"/>
    <property type="evidence" value="ECO:0007669"/>
    <property type="project" value="TreeGrafter"/>
</dbReference>
<dbReference type="PANTHER" id="PTHR37482">
    <property type="entry name" value="OUTER MEMBRANE PROTEIN ASSEMBLY FACTOR BAME"/>
    <property type="match status" value="1"/>
</dbReference>
<evidence type="ECO:0000313" key="5">
    <source>
        <dbReference type="EMBL" id="MBP5855788.1"/>
    </source>
</evidence>
<dbReference type="GO" id="GO:0030674">
    <property type="term" value="F:protein-macromolecule adaptor activity"/>
    <property type="evidence" value="ECO:0007669"/>
    <property type="project" value="TreeGrafter"/>
</dbReference>
<dbReference type="InterPro" id="IPR037873">
    <property type="entry name" value="BamE-like"/>
</dbReference>
<name>A0A8J7SGK3_9PROT</name>
<protein>
    <submittedName>
        <fullName evidence="5">Outer membrane protein assembly factor BamE</fullName>
    </submittedName>
</protein>
<reference evidence="5" key="1">
    <citation type="submission" date="2021-04" db="EMBL/GenBank/DDBJ databases">
        <authorList>
            <person name="Zhang D.-C."/>
        </authorList>
    </citation>
    <scope>NUCLEOTIDE SEQUENCE</scope>
    <source>
        <strain evidence="5">CGMCC 1.15697</strain>
    </source>
</reference>
<keyword evidence="3" id="KW-0998">Cell outer membrane</keyword>
<dbReference type="InterPro" id="IPR007450">
    <property type="entry name" value="BamE_dom"/>
</dbReference>
<dbReference type="Proteomes" id="UP000672602">
    <property type="component" value="Unassembled WGS sequence"/>
</dbReference>
<comment type="caution">
    <text evidence="5">The sequence shown here is derived from an EMBL/GenBank/DDBJ whole genome shotgun (WGS) entry which is preliminary data.</text>
</comment>
<dbReference type="Gene3D" id="3.30.1450.10">
    <property type="match status" value="1"/>
</dbReference>
<dbReference type="Pfam" id="PF04355">
    <property type="entry name" value="BamE"/>
    <property type="match status" value="1"/>
</dbReference>
<evidence type="ECO:0000256" key="2">
    <source>
        <dbReference type="ARBA" id="ARBA00023136"/>
    </source>
</evidence>
<evidence type="ECO:0000259" key="4">
    <source>
        <dbReference type="Pfam" id="PF04355"/>
    </source>
</evidence>
<organism evidence="5 6">
    <name type="scientific">Marivibrio halodurans</name>
    <dbReference type="NCBI Taxonomy" id="2039722"/>
    <lineage>
        <taxon>Bacteria</taxon>
        <taxon>Pseudomonadati</taxon>
        <taxon>Pseudomonadota</taxon>
        <taxon>Alphaproteobacteria</taxon>
        <taxon>Rhodospirillales</taxon>
        <taxon>Rhodospirillaceae</taxon>
        <taxon>Marivibrio</taxon>
    </lineage>
</organism>
<dbReference type="GO" id="GO:0051205">
    <property type="term" value="P:protein insertion into membrane"/>
    <property type="evidence" value="ECO:0007669"/>
    <property type="project" value="TreeGrafter"/>
</dbReference>
<accession>A0A8J7SGK3</accession>
<dbReference type="AlphaFoldDB" id="A0A8J7SGK3"/>
<evidence type="ECO:0000256" key="3">
    <source>
        <dbReference type="ARBA" id="ARBA00023237"/>
    </source>
</evidence>
<keyword evidence="2" id="KW-0472">Membrane</keyword>
<gene>
    <name evidence="5" type="ORF">KAJ83_02125</name>
</gene>
<dbReference type="PROSITE" id="PS51257">
    <property type="entry name" value="PROKAR_LIPOPROTEIN"/>
    <property type="match status" value="1"/>
</dbReference>
<keyword evidence="1" id="KW-0732">Signal</keyword>
<sequence>MTRPSKSRLLRTGLIGLGAILLLGACEPRTALRGNLPRESQMEQIRVGQDSKSRVRDILGTPSTVGTFDQDVWYYMSQKTEQWAFFEPEIVDHQILALYFDANGRLENMVTYTEEDLREVDYASRTTPTSGREFTFIEQMFGNLNRFR</sequence>
<dbReference type="InterPro" id="IPR026592">
    <property type="entry name" value="BamE"/>
</dbReference>